<feature type="region of interest" description="Disordered" evidence="1">
    <location>
        <begin position="1"/>
        <end position="56"/>
    </location>
</feature>
<feature type="compositionally biased region" description="Acidic residues" evidence="1">
    <location>
        <begin position="896"/>
        <end position="914"/>
    </location>
</feature>
<evidence type="ECO:0000313" key="2">
    <source>
        <dbReference type="Proteomes" id="UP000887540"/>
    </source>
</evidence>
<sequence>MFIGDNSECGNTDLKNMASDDEMPVLSTEETGELEMPRLEVEAEPESDDAMPSTSQNLEQNKTSFNLQDTLKISENIKILEDKLESVHKNFNELFDKTCIYLHEDVIREREKQFEKSGKNEWLLPSTIFQGLKYRYILNGCNRDKTLRFYSCYSCIMMKKIPFYKDFIDSEAPIPTIVVENGRINNINSDRPNDVSHLCTPKLTIAKRGTNMLVDLYKVSCQFPSMPVETLPNEEDGEDVDEIISLDNNRVNYQSKVVLGHKYEFYCGADSDFEMTKKKKIFVLSCASCEKLKQNMIAVNKEMTVYVPQVFFQDGLFIHINPDMPLNSPHLCMKNFLDKTRQKRIETMQFNSERLKQKLEWDLLGIKNGTPEEKASWKILNTERVKQLDTASTSSSSLNQTRKEKDATRQRLRRTIMTPEEYDQMRSVNAERQRTRRSQDLRESRDKEAAKRRMQGVVITSDELAKFKSVVLNSKTKRSDSSGVEIKIPKLRQNQENAQESEPFIDTIVKEEPKSPRGEEIDEEPKTLNDLLLNLCSESAGNVNKEQQLEEPLNLEQDSINEIPIQMQMRSQMVKDTVAAFLQENARYLRPSKVPIEKKLGLKSDERNNSKKTWLTSEDRAHAKEMKKVADKFLEENQVFKRASLKERSSAETKLSEVPFLKEIKQELEIEPETSEFALDVNNQKDALPLLQLEDSQTSDAVMSNLLLTEPDQTYINDLVMKKLAIGESQTYILRNCKVKDLSENMIVYESVAYPEEILVFVEQGQEEGEMKKFYCRDCDYLRQKSFINSDINIPTISVLEEGNVKKTYTDPDLPNEIVHFCRLTEAKVLLSSINLPRLRKKAKPAKIAKEITAPSLLSSSSKSPHKSADASGNPLQLLSTAINAIHHEKPKKDDEDYMEEDDFSPSEEEEIESDESKKKPFQMAKKKRGRPPKQRVEKSDEPPTKRFHQRYSLRETIKSTKAETPELESEEEQEKDFSLPKISPESTSFNSPNVPNTSSFTSSPLLAKERDIRKIAAQNWKMKQRKNPMNETPTSKQLNRLNFGNDYSGYTMVFVDSEKFPGVEFIFIYDPSTREYLCTACQNSITHSQLMKWDMNCTPARLEVSDFGILTPPIDSLHVCLPKQPPSISLTKLIPMSKATATSRTSPQSGPRILKLNKPRFVPVKLSDLEKAGIPKTTEDMPKLLPPESVDDEDAKTDSSEPPELSAFPKAPTLRFVPVSANQSNKITIVRHPAPPTDTIAKRLAALGGDLNKILKK</sequence>
<feature type="compositionally biased region" description="Acidic residues" evidence="1">
    <location>
        <begin position="966"/>
        <end position="975"/>
    </location>
</feature>
<feature type="compositionally biased region" description="Basic and acidic residues" evidence="1">
    <location>
        <begin position="1173"/>
        <end position="1183"/>
    </location>
</feature>
<keyword evidence="2" id="KW-1185">Reference proteome</keyword>
<evidence type="ECO:0000313" key="3">
    <source>
        <dbReference type="WBParaSite" id="ACRNAN_scaffold1743.g11993.t1"/>
    </source>
</evidence>
<feature type="compositionally biased region" description="Polar residues" evidence="1">
    <location>
        <begin position="985"/>
        <end position="1003"/>
    </location>
</feature>
<feature type="compositionally biased region" description="Basic and acidic residues" evidence="1">
    <location>
        <begin position="429"/>
        <end position="451"/>
    </location>
</feature>
<organism evidence="2 3">
    <name type="scientific">Acrobeloides nanus</name>
    <dbReference type="NCBI Taxonomy" id="290746"/>
    <lineage>
        <taxon>Eukaryota</taxon>
        <taxon>Metazoa</taxon>
        <taxon>Ecdysozoa</taxon>
        <taxon>Nematoda</taxon>
        <taxon>Chromadorea</taxon>
        <taxon>Rhabditida</taxon>
        <taxon>Tylenchina</taxon>
        <taxon>Cephalobomorpha</taxon>
        <taxon>Cephaloboidea</taxon>
        <taxon>Cephalobidae</taxon>
        <taxon>Acrobeloides</taxon>
    </lineage>
</organism>
<feature type="region of interest" description="Disordered" evidence="1">
    <location>
        <begin position="1173"/>
        <end position="1211"/>
    </location>
</feature>
<feature type="region of interest" description="Disordered" evidence="1">
    <location>
        <begin position="888"/>
        <end position="1003"/>
    </location>
</feature>
<evidence type="ECO:0000256" key="1">
    <source>
        <dbReference type="SAM" id="MobiDB-lite"/>
    </source>
</evidence>
<accession>A0A914D3Z8</accession>
<feature type="compositionally biased region" description="Basic and acidic residues" evidence="1">
    <location>
        <begin position="935"/>
        <end position="945"/>
    </location>
</feature>
<dbReference type="Proteomes" id="UP000887540">
    <property type="component" value="Unplaced"/>
</dbReference>
<feature type="compositionally biased region" description="Basic residues" evidence="1">
    <location>
        <begin position="925"/>
        <end position="934"/>
    </location>
</feature>
<feature type="compositionally biased region" description="Basic and acidic residues" evidence="1">
    <location>
        <begin position="953"/>
        <end position="965"/>
    </location>
</feature>
<protein>
    <submittedName>
        <fullName evidence="3">Uncharacterized protein</fullName>
    </submittedName>
</protein>
<name>A0A914D3Z8_9BILA</name>
<proteinExistence type="predicted"/>
<dbReference type="WBParaSite" id="ACRNAN_scaffold1743.g11993.t1">
    <property type="protein sequence ID" value="ACRNAN_scaffold1743.g11993.t1"/>
    <property type="gene ID" value="ACRNAN_scaffold1743.g11993"/>
</dbReference>
<reference evidence="3" key="1">
    <citation type="submission" date="2022-11" db="UniProtKB">
        <authorList>
            <consortium name="WormBaseParasite"/>
        </authorList>
    </citation>
    <scope>IDENTIFICATION</scope>
</reference>
<feature type="region of interest" description="Disordered" evidence="1">
    <location>
        <begin position="388"/>
        <end position="454"/>
    </location>
</feature>
<dbReference type="AlphaFoldDB" id="A0A914D3Z8"/>
<feature type="compositionally biased region" description="Polar residues" evidence="1">
    <location>
        <begin position="389"/>
        <end position="400"/>
    </location>
</feature>